<protein>
    <submittedName>
        <fullName evidence="2">Uncharacterized protein</fullName>
    </submittedName>
</protein>
<sequence>MSIEIAPPTNPGPLPKSTPSLMPFHISYTGPAPISRYFRTKPTPPSIPSTSTRAASLATLMESQITTSETQRSLRSLGPMVGNSTSTTAVNNFLDDNGERVSRQASGDNMGMNVDTETQSVSLGLTDTAQGPLDDAISLGPAPSNPERVVAAFRGRQMYGQVVGMPEGYGGLVLRAPSLDGKGQGKEDVKATFKPASKRATGNAKTRMKFTRSTRQSKRASRTEENDDDEDDEAQERGDYGSHLAEPPAPIRKLIPTSSFSSFTLWTPDIPVDEGRDEYVRALAEWTKLAAEIHSYDE</sequence>
<dbReference type="PANTHER" id="PTHR47204:SF1">
    <property type="entry name" value="RIBONUCLEASE H2 SUBUNIT C"/>
    <property type="match status" value="1"/>
</dbReference>
<gene>
    <name evidence="2" type="ORF">PAXRUDRAFT_531059</name>
</gene>
<reference evidence="2 3" key="1">
    <citation type="submission" date="2014-04" db="EMBL/GenBank/DDBJ databases">
        <authorList>
            <consortium name="DOE Joint Genome Institute"/>
            <person name="Kuo A."/>
            <person name="Kohler A."/>
            <person name="Jargeat P."/>
            <person name="Nagy L.G."/>
            <person name="Floudas D."/>
            <person name="Copeland A."/>
            <person name="Barry K.W."/>
            <person name="Cichocki N."/>
            <person name="Veneault-Fourrey C."/>
            <person name="LaButti K."/>
            <person name="Lindquist E.A."/>
            <person name="Lipzen A."/>
            <person name="Lundell T."/>
            <person name="Morin E."/>
            <person name="Murat C."/>
            <person name="Sun H."/>
            <person name="Tunlid A."/>
            <person name="Henrissat B."/>
            <person name="Grigoriev I.V."/>
            <person name="Hibbett D.S."/>
            <person name="Martin F."/>
            <person name="Nordberg H.P."/>
            <person name="Cantor M.N."/>
            <person name="Hua S.X."/>
        </authorList>
    </citation>
    <scope>NUCLEOTIDE SEQUENCE [LARGE SCALE GENOMIC DNA]</scope>
    <source>
        <strain evidence="2 3">Ve08.2h10</strain>
    </source>
</reference>
<evidence type="ECO:0000313" key="2">
    <source>
        <dbReference type="EMBL" id="KIK93152.1"/>
    </source>
</evidence>
<dbReference type="STRING" id="930991.A0A0D0D865"/>
<feature type="region of interest" description="Disordered" evidence="1">
    <location>
        <begin position="180"/>
        <end position="253"/>
    </location>
</feature>
<feature type="compositionally biased region" description="Basic residues" evidence="1">
    <location>
        <begin position="206"/>
        <end position="220"/>
    </location>
</feature>
<dbReference type="Pfam" id="PF08615">
    <property type="entry name" value="RNase_H2_suC"/>
    <property type="match status" value="1"/>
</dbReference>
<keyword evidence="3" id="KW-1185">Reference proteome</keyword>
<dbReference type="GO" id="GO:0006401">
    <property type="term" value="P:RNA catabolic process"/>
    <property type="evidence" value="ECO:0007669"/>
    <property type="project" value="InterPro"/>
</dbReference>
<evidence type="ECO:0000313" key="3">
    <source>
        <dbReference type="Proteomes" id="UP000054538"/>
    </source>
</evidence>
<dbReference type="AlphaFoldDB" id="A0A0D0D865"/>
<dbReference type="InterPro" id="IPR013924">
    <property type="entry name" value="RNase_H2_suC"/>
</dbReference>
<feature type="compositionally biased region" description="Acidic residues" evidence="1">
    <location>
        <begin position="225"/>
        <end position="234"/>
    </location>
</feature>
<accession>A0A0D0D865</accession>
<feature type="region of interest" description="Disordered" evidence="1">
    <location>
        <begin position="66"/>
        <end position="93"/>
    </location>
</feature>
<dbReference type="Gene3D" id="2.40.128.680">
    <property type="match status" value="1"/>
</dbReference>
<feature type="compositionally biased region" description="Polar residues" evidence="1">
    <location>
        <begin position="82"/>
        <end position="91"/>
    </location>
</feature>
<dbReference type="InParanoid" id="A0A0D0D865"/>
<dbReference type="HOGENOM" id="CLU_071098_0_0_1"/>
<dbReference type="Proteomes" id="UP000054538">
    <property type="component" value="Unassembled WGS sequence"/>
</dbReference>
<dbReference type="OrthoDB" id="6222486at2759"/>
<dbReference type="EMBL" id="KN825209">
    <property type="protein sequence ID" value="KIK93152.1"/>
    <property type="molecule type" value="Genomic_DNA"/>
</dbReference>
<name>A0A0D0D865_9AGAM</name>
<dbReference type="GO" id="GO:0032299">
    <property type="term" value="C:ribonuclease H2 complex"/>
    <property type="evidence" value="ECO:0007669"/>
    <property type="project" value="InterPro"/>
</dbReference>
<dbReference type="PANTHER" id="PTHR47204">
    <property type="entry name" value="OS02G0168900 PROTEIN"/>
    <property type="match status" value="1"/>
</dbReference>
<proteinExistence type="predicted"/>
<reference evidence="3" key="2">
    <citation type="submission" date="2015-01" db="EMBL/GenBank/DDBJ databases">
        <title>Evolutionary Origins and Diversification of the Mycorrhizal Mutualists.</title>
        <authorList>
            <consortium name="DOE Joint Genome Institute"/>
            <consortium name="Mycorrhizal Genomics Consortium"/>
            <person name="Kohler A."/>
            <person name="Kuo A."/>
            <person name="Nagy L.G."/>
            <person name="Floudas D."/>
            <person name="Copeland A."/>
            <person name="Barry K.W."/>
            <person name="Cichocki N."/>
            <person name="Veneault-Fourrey C."/>
            <person name="LaButti K."/>
            <person name="Lindquist E.A."/>
            <person name="Lipzen A."/>
            <person name="Lundell T."/>
            <person name="Morin E."/>
            <person name="Murat C."/>
            <person name="Riley R."/>
            <person name="Ohm R."/>
            <person name="Sun H."/>
            <person name="Tunlid A."/>
            <person name="Henrissat B."/>
            <person name="Grigoriev I.V."/>
            <person name="Hibbett D.S."/>
            <person name="Martin F."/>
        </authorList>
    </citation>
    <scope>NUCLEOTIDE SEQUENCE [LARGE SCALE GENOMIC DNA]</scope>
    <source>
        <strain evidence="3">Ve08.2h10</strain>
    </source>
</reference>
<organism evidence="2 3">
    <name type="scientific">Paxillus rubicundulus Ve08.2h10</name>
    <dbReference type="NCBI Taxonomy" id="930991"/>
    <lineage>
        <taxon>Eukaryota</taxon>
        <taxon>Fungi</taxon>
        <taxon>Dikarya</taxon>
        <taxon>Basidiomycota</taxon>
        <taxon>Agaricomycotina</taxon>
        <taxon>Agaricomycetes</taxon>
        <taxon>Agaricomycetidae</taxon>
        <taxon>Boletales</taxon>
        <taxon>Paxilineae</taxon>
        <taxon>Paxillaceae</taxon>
        <taxon>Paxillus</taxon>
    </lineage>
</organism>
<evidence type="ECO:0000256" key="1">
    <source>
        <dbReference type="SAM" id="MobiDB-lite"/>
    </source>
</evidence>